<dbReference type="Proteomes" id="UP000028123">
    <property type="component" value="Unassembled WGS sequence"/>
</dbReference>
<comment type="caution">
    <text evidence="4">The sequence shown here is derived from an EMBL/GenBank/DDBJ whole genome shotgun (WGS) entry which is preliminary data.</text>
</comment>
<name>A0A081NY16_9BACL</name>
<dbReference type="eggNOG" id="COG4640">
    <property type="taxonomic scope" value="Bacteria"/>
</dbReference>
<keyword evidence="5" id="KW-1185">Reference proteome</keyword>
<dbReference type="Pfam" id="PF22819">
    <property type="entry name" value="TcaA_5th"/>
    <property type="match status" value="1"/>
</dbReference>
<proteinExistence type="predicted"/>
<accession>A0A081NY16</accession>
<gene>
    <name evidence="4" type="ORF">ET33_17060</name>
</gene>
<dbReference type="AlphaFoldDB" id="A0A081NY16"/>
<dbReference type="InterPro" id="IPR054528">
    <property type="entry name" value="TcaA_5th"/>
</dbReference>
<dbReference type="EMBL" id="JNVM01000023">
    <property type="protein sequence ID" value="KEQ23339.1"/>
    <property type="molecule type" value="Genomic_DNA"/>
</dbReference>
<keyword evidence="2" id="KW-1133">Transmembrane helix</keyword>
<evidence type="ECO:0000313" key="4">
    <source>
        <dbReference type="EMBL" id="KEQ23339.1"/>
    </source>
</evidence>
<dbReference type="OrthoDB" id="1682769at2"/>
<evidence type="ECO:0000313" key="5">
    <source>
        <dbReference type="Proteomes" id="UP000028123"/>
    </source>
</evidence>
<sequence length="458" mass="51349">MENTTNTPATSAGAGTAAKKSNKKLIIIMSSLLVVLAATGGIAYKLTNNMKYDSLVRQYNQDFESIQAAGSAFKKQIETPPVDKKTLKEIVGFYESSKSTINFEAQVKELNSNPKYASLTAEKKDYSSLNLETAIAEYKDRLKDIEKLQSVIQRSDNIDSEIRQLKKPNDNMYAIYGTVDALIEKNNKLKDEVLSVVLSPKLKDIQSKFVDALTYRGKYLTEMQAAHEAAESYKYNESSYERNIADIKKNKQLAQNNTYSYGFITAAYKAADNAESNRKYLEKKGAEQRSHATEAANMLAKYVELTGAESADLTKSEINPKPLPESPAKPSGDEEKAKMMVEIFLTKNMWALTSDNIHVVTPYLSSKKHQEQANYMQYLKSKGIKESMTLAEAKSVEKSGDSTFIVTTSEKYNISYGDGSRKTKSFTSKYKVVKTDYYDYDFVIDELLEAKETESIDS</sequence>
<dbReference type="RefSeq" id="WP_036688927.1">
    <property type="nucleotide sequence ID" value="NZ_JNVM01000023.1"/>
</dbReference>
<evidence type="ECO:0000256" key="1">
    <source>
        <dbReference type="SAM" id="MobiDB-lite"/>
    </source>
</evidence>
<evidence type="ECO:0000259" key="3">
    <source>
        <dbReference type="Pfam" id="PF22819"/>
    </source>
</evidence>
<reference evidence="4 5" key="1">
    <citation type="submission" date="2014-06" db="EMBL/GenBank/DDBJ databases">
        <title>Draft genome sequence of Paenibacillus sp. MSt1.</title>
        <authorList>
            <person name="Aw Y.K."/>
            <person name="Ong K.S."/>
            <person name="Gan H.M."/>
            <person name="Lee S.M."/>
        </authorList>
    </citation>
    <scope>NUCLEOTIDE SEQUENCE [LARGE SCALE GENOMIC DNA]</scope>
    <source>
        <strain evidence="4 5">MSt1</strain>
    </source>
</reference>
<evidence type="ECO:0000256" key="2">
    <source>
        <dbReference type="SAM" id="Phobius"/>
    </source>
</evidence>
<organism evidence="4 5">
    <name type="scientific">Paenibacillus tyrfis</name>
    <dbReference type="NCBI Taxonomy" id="1501230"/>
    <lineage>
        <taxon>Bacteria</taxon>
        <taxon>Bacillati</taxon>
        <taxon>Bacillota</taxon>
        <taxon>Bacilli</taxon>
        <taxon>Bacillales</taxon>
        <taxon>Paenibacillaceae</taxon>
        <taxon>Paenibacillus</taxon>
    </lineage>
</organism>
<feature type="transmembrane region" description="Helical" evidence="2">
    <location>
        <begin position="25"/>
        <end position="44"/>
    </location>
</feature>
<keyword evidence="2" id="KW-0812">Transmembrane</keyword>
<feature type="region of interest" description="Disordered" evidence="1">
    <location>
        <begin position="311"/>
        <end position="335"/>
    </location>
</feature>
<keyword evidence="2" id="KW-0472">Membrane</keyword>
<feature type="domain" description="TcaA protein NTF2-like" evidence="3">
    <location>
        <begin position="334"/>
        <end position="436"/>
    </location>
</feature>
<protein>
    <recommendedName>
        <fullName evidence="3">TcaA protein NTF2-like domain-containing protein</fullName>
    </recommendedName>
</protein>